<dbReference type="GeneID" id="7446090"/>
<dbReference type="PANTHER" id="PTHR23114">
    <property type="entry name" value="M7GPPPN-MRNA HYDROLASE"/>
    <property type="match status" value="1"/>
</dbReference>
<dbReference type="GO" id="GO:0000290">
    <property type="term" value="P:deadenylation-dependent decapping of nuclear-transcribed mRNA"/>
    <property type="evidence" value="ECO:0000318"/>
    <property type="project" value="GO_Central"/>
</dbReference>
<evidence type="ECO:0000313" key="12">
    <source>
        <dbReference type="Proteomes" id="UP000001449"/>
    </source>
</evidence>
<protein>
    <recommendedName>
        <fullName evidence="10">Nudix hydrolase domain-containing protein</fullName>
    </recommendedName>
</protein>
<dbReference type="GO" id="GO:0005737">
    <property type="term" value="C:cytoplasm"/>
    <property type="evidence" value="ECO:0000318"/>
    <property type="project" value="GO_Central"/>
</dbReference>
<dbReference type="GO" id="GO:0003723">
    <property type="term" value="F:RNA binding"/>
    <property type="evidence" value="ECO:0007669"/>
    <property type="project" value="UniProtKB-KW"/>
</dbReference>
<keyword evidence="12" id="KW-1185">Reference proteome</keyword>
<dbReference type="PROSITE" id="PS51462">
    <property type="entry name" value="NUDIX"/>
    <property type="match status" value="1"/>
</dbReference>
<feature type="compositionally biased region" description="Polar residues" evidence="9">
    <location>
        <begin position="359"/>
        <end position="385"/>
    </location>
</feature>
<evidence type="ECO:0000313" key="11">
    <source>
        <dbReference type="EMBL" id="EED93348.1"/>
    </source>
</evidence>
<feature type="compositionally biased region" description="Basic and acidic residues" evidence="9">
    <location>
        <begin position="386"/>
        <end position="402"/>
    </location>
</feature>
<comment type="subcellular location">
    <subcellularLocation>
        <location evidence="2">Cytoplasm</location>
    </subcellularLocation>
</comment>
<dbReference type="Gene3D" id="1.10.10.1050">
    <property type="entry name" value="Dcp2, box A domain"/>
    <property type="match status" value="1"/>
</dbReference>
<dbReference type="HOGENOM" id="CLU_392585_0_0_1"/>
<dbReference type="OMA" id="FYDDFIC"/>
<keyword evidence="5" id="KW-0479">Metal-binding</keyword>
<dbReference type="GO" id="GO:0140933">
    <property type="term" value="F:5'-(N(7)-methylguanosine 5'-triphospho)-[mRNA] hydrolase activity"/>
    <property type="evidence" value="ECO:0007669"/>
    <property type="project" value="InterPro"/>
</dbReference>
<feature type="compositionally biased region" description="Basic and acidic residues" evidence="9">
    <location>
        <begin position="603"/>
        <end position="616"/>
    </location>
</feature>
<comment type="cofactor">
    <cofactor evidence="1">
        <name>Mn(2+)</name>
        <dbReference type="ChEBI" id="CHEBI:29035"/>
    </cofactor>
</comment>
<dbReference type="GO" id="GO:0030145">
    <property type="term" value="F:manganese ion binding"/>
    <property type="evidence" value="ECO:0007669"/>
    <property type="project" value="InterPro"/>
</dbReference>
<organism evidence="11 12">
    <name type="scientific">Thalassiosira pseudonana</name>
    <name type="common">Marine diatom</name>
    <name type="synonym">Cyclotella nana</name>
    <dbReference type="NCBI Taxonomy" id="35128"/>
    <lineage>
        <taxon>Eukaryota</taxon>
        <taxon>Sar</taxon>
        <taxon>Stramenopiles</taxon>
        <taxon>Ochrophyta</taxon>
        <taxon>Bacillariophyta</taxon>
        <taxon>Coscinodiscophyceae</taxon>
        <taxon>Thalassiosirophycidae</taxon>
        <taxon>Thalassiosirales</taxon>
        <taxon>Thalassiosiraceae</taxon>
        <taxon>Thalassiosira</taxon>
    </lineage>
</organism>
<dbReference type="InterPro" id="IPR036189">
    <property type="entry name" value="DCP2_BoxA_sf"/>
</dbReference>
<proteinExistence type="inferred from homology"/>
<comment type="similarity">
    <text evidence="3">Belongs to the Nudix hydrolase family. DCP2 subfamily.</text>
</comment>
<evidence type="ECO:0000256" key="1">
    <source>
        <dbReference type="ARBA" id="ARBA00001936"/>
    </source>
</evidence>
<evidence type="ECO:0000256" key="6">
    <source>
        <dbReference type="ARBA" id="ARBA00022801"/>
    </source>
</evidence>
<feature type="compositionally biased region" description="Low complexity" evidence="9">
    <location>
        <begin position="591"/>
        <end position="601"/>
    </location>
</feature>
<reference evidence="11 12" key="2">
    <citation type="journal article" date="2008" name="Nature">
        <title>The Phaeodactylum genome reveals the evolutionary history of diatom genomes.</title>
        <authorList>
            <person name="Bowler C."/>
            <person name="Allen A.E."/>
            <person name="Badger J.H."/>
            <person name="Grimwood J."/>
            <person name="Jabbari K."/>
            <person name="Kuo A."/>
            <person name="Maheswari U."/>
            <person name="Martens C."/>
            <person name="Maumus F."/>
            <person name="Otillar R.P."/>
            <person name="Rayko E."/>
            <person name="Salamov A."/>
            <person name="Vandepoele K."/>
            <person name="Beszteri B."/>
            <person name="Gruber A."/>
            <person name="Heijde M."/>
            <person name="Katinka M."/>
            <person name="Mock T."/>
            <person name="Valentin K."/>
            <person name="Verret F."/>
            <person name="Berges J.A."/>
            <person name="Brownlee C."/>
            <person name="Cadoret J.P."/>
            <person name="Chiovitti A."/>
            <person name="Choi C.J."/>
            <person name="Coesel S."/>
            <person name="De Martino A."/>
            <person name="Detter J.C."/>
            <person name="Durkin C."/>
            <person name="Falciatore A."/>
            <person name="Fournet J."/>
            <person name="Haruta M."/>
            <person name="Huysman M.J."/>
            <person name="Jenkins B.D."/>
            <person name="Jiroutova K."/>
            <person name="Jorgensen R.E."/>
            <person name="Joubert Y."/>
            <person name="Kaplan A."/>
            <person name="Kroger N."/>
            <person name="Kroth P.G."/>
            <person name="La Roche J."/>
            <person name="Lindquist E."/>
            <person name="Lommer M."/>
            <person name="Martin-Jezequel V."/>
            <person name="Lopez P.J."/>
            <person name="Lucas S."/>
            <person name="Mangogna M."/>
            <person name="McGinnis K."/>
            <person name="Medlin L.K."/>
            <person name="Montsant A."/>
            <person name="Oudot-Le Secq M.P."/>
            <person name="Napoli C."/>
            <person name="Obornik M."/>
            <person name="Parker M.S."/>
            <person name="Petit J.L."/>
            <person name="Porcel B.M."/>
            <person name="Poulsen N."/>
            <person name="Robison M."/>
            <person name="Rychlewski L."/>
            <person name="Rynearson T.A."/>
            <person name="Schmutz J."/>
            <person name="Shapiro H."/>
            <person name="Siaut M."/>
            <person name="Stanley M."/>
            <person name="Sussman M.R."/>
            <person name="Taylor A.R."/>
            <person name="Vardi A."/>
            <person name="von Dassow P."/>
            <person name="Vyverman W."/>
            <person name="Willis A."/>
            <person name="Wyrwicz L.S."/>
            <person name="Rokhsar D.S."/>
            <person name="Weissenbach J."/>
            <person name="Armbrust E.V."/>
            <person name="Green B.R."/>
            <person name="Van de Peer Y."/>
            <person name="Grigoriev I.V."/>
        </authorList>
    </citation>
    <scope>NUCLEOTIDE SEQUENCE [LARGE SCALE GENOMIC DNA]</scope>
    <source>
        <strain evidence="11 12">CCMP1335</strain>
    </source>
</reference>
<dbReference type="SUPFAM" id="SSF140586">
    <property type="entry name" value="Dcp2 domain-like"/>
    <property type="match status" value="1"/>
</dbReference>
<keyword evidence="4" id="KW-0963">Cytoplasm</keyword>
<evidence type="ECO:0000256" key="3">
    <source>
        <dbReference type="ARBA" id="ARBA00005279"/>
    </source>
</evidence>
<evidence type="ECO:0000256" key="4">
    <source>
        <dbReference type="ARBA" id="ARBA00022490"/>
    </source>
</evidence>
<evidence type="ECO:0000256" key="5">
    <source>
        <dbReference type="ARBA" id="ARBA00022723"/>
    </source>
</evidence>
<dbReference type="PANTHER" id="PTHR23114:SF17">
    <property type="entry name" value="M7GPPPN-MRNA HYDROLASE"/>
    <property type="match status" value="1"/>
</dbReference>
<dbReference type="SUPFAM" id="SSF55811">
    <property type="entry name" value="Nudix"/>
    <property type="match status" value="1"/>
</dbReference>
<feature type="region of interest" description="Disordered" evidence="9">
    <location>
        <begin position="64"/>
        <end position="87"/>
    </location>
</feature>
<keyword evidence="6" id="KW-0378">Hydrolase</keyword>
<dbReference type="KEGG" id="tps:THAPSDRAFT_22284"/>
<dbReference type="InterPro" id="IPR044099">
    <property type="entry name" value="Dcp2_NUDIX"/>
</dbReference>
<feature type="domain" description="Nudix hydrolase" evidence="10">
    <location>
        <begin position="126"/>
        <end position="324"/>
    </location>
</feature>
<feature type="compositionally biased region" description="Basic and acidic residues" evidence="9">
    <location>
        <begin position="330"/>
        <end position="344"/>
    </location>
</feature>
<evidence type="ECO:0000256" key="7">
    <source>
        <dbReference type="ARBA" id="ARBA00022884"/>
    </source>
</evidence>
<dbReference type="Gene3D" id="3.90.79.10">
    <property type="entry name" value="Nucleoside Triphosphate Pyrophosphohydrolase"/>
    <property type="match status" value="1"/>
</dbReference>
<evidence type="ECO:0000259" key="10">
    <source>
        <dbReference type="PROSITE" id="PS51462"/>
    </source>
</evidence>
<dbReference type="GO" id="GO:0000184">
    <property type="term" value="P:nuclear-transcribed mRNA catabolic process, nonsense-mediated decay"/>
    <property type="evidence" value="ECO:0007669"/>
    <property type="project" value="InterPro"/>
</dbReference>
<dbReference type="CDD" id="cd03672">
    <property type="entry name" value="NUDIX_Dcp2p_Nudt20"/>
    <property type="match status" value="1"/>
</dbReference>
<evidence type="ECO:0000256" key="2">
    <source>
        <dbReference type="ARBA" id="ARBA00004496"/>
    </source>
</evidence>
<evidence type="ECO:0000256" key="9">
    <source>
        <dbReference type="SAM" id="MobiDB-lite"/>
    </source>
</evidence>
<feature type="compositionally biased region" description="Low complexity" evidence="9">
    <location>
        <begin position="499"/>
        <end position="508"/>
    </location>
</feature>
<accession>B8BZG2</accession>
<dbReference type="RefSeq" id="XP_002289811.1">
    <property type="nucleotide sequence ID" value="XM_002289775.1"/>
</dbReference>
<dbReference type="PROSITE" id="PS00893">
    <property type="entry name" value="NUDIX_BOX"/>
    <property type="match status" value="1"/>
</dbReference>
<dbReference type="PaxDb" id="35128-Thaps22284"/>
<dbReference type="AlphaFoldDB" id="B8BZG2"/>
<keyword evidence="7" id="KW-0694">RNA-binding</keyword>
<name>B8BZG2_THAPS</name>
<feature type="region of interest" description="Disordered" evidence="9">
    <location>
        <begin position="499"/>
        <end position="523"/>
    </location>
</feature>
<dbReference type="Pfam" id="PF05026">
    <property type="entry name" value="DCP2"/>
    <property type="match status" value="1"/>
</dbReference>
<dbReference type="eggNOG" id="KOG2937">
    <property type="taxonomic scope" value="Eukaryota"/>
</dbReference>
<dbReference type="Proteomes" id="UP000001449">
    <property type="component" value="Chromosome 4"/>
</dbReference>
<dbReference type="STRING" id="35128.B8BZG2"/>
<dbReference type="EMBL" id="CM000641">
    <property type="protein sequence ID" value="EED93348.1"/>
    <property type="molecule type" value="Genomic_DNA"/>
</dbReference>
<reference evidence="11 12" key="1">
    <citation type="journal article" date="2004" name="Science">
        <title>The genome of the diatom Thalassiosira pseudonana: ecology, evolution, and metabolism.</title>
        <authorList>
            <person name="Armbrust E.V."/>
            <person name="Berges J.A."/>
            <person name="Bowler C."/>
            <person name="Green B.R."/>
            <person name="Martinez D."/>
            <person name="Putnam N.H."/>
            <person name="Zhou S."/>
            <person name="Allen A.E."/>
            <person name="Apt K.E."/>
            <person name="Bechner M."/>
            <person name="Brzezinski M.A."/>
            <person name="Chaal B.K."/>
            <person name="Chiovitti A."/>
            <person name="Davis A.K."/>
            <person name="Demarest M.S."/>
            <person name="Detter J.C."/>
            <person name="Glavina T."/>
            <person name="Goodstein D."/>
            <person name="Hadi M.Z."/>
            <person name="Hellsten U."/>
            <person name="Hildebrand M."/>
            <person name="Jenkins B.D."/>
            <person name="Jurka J."/>
            <person name="Kapitonov V.V."/>
            <person name="Kroger N."/>
            <person name="Lau W.W."/>
            <person name="Lane T.W."/>
            <person name="Larimer F.W."/>
            <person name="Lippmeier J.C."/>
            <person name="Lucas S."/>
            <person name="Medina M."/>
            <person name="Montsant A."/>
            <person name="Obornik M."/>
            <person name="Parker M.S."/>
            <person name="Palenik B."/>
            <person name="Pazour G.J."/>
            <person name="Richardson P.M."/>
            <person name="Rynearson T.A."/>
            <person name="Saito M.A."/>
            <person name="Schwartz D.C."/>
            <person name="Thamatrakoln K."/>
            <person name="Valentin K."/>
            <person name="Vardi A."/>
            <person name="Wilkerson F.P."/>
            <person name="Rokhsar D.S."/>
        </authorList>
    </citation>
    <scope>NUCLEOTIDE SEQUENCE [LARGE SCALE GENOMIC DNA]</scope>
    <source>
        <strain evidence="11 12">CCMP1335</strain>
    </source>
</reference>
<sequence length="703" mass="78050">MGINQEAYEEALDDVHTRFILNLPDDELASPVRIFFQLEQAWWFYDDFICDGAAAAAAAANAASSETNDGGDGGKKKKAKKQQEEQLPRFKHMKPFSKVMFEFSPLLQPMLPKFDKMYEEFSFYKRSISTYGTILLNKDATKVALCRNWQGKSWTLPGGKVNQNETGKDAAARETYEETGFDPESERGMCAVWKEMRERGEVVEELEQEVDGSRGGSGDGGEWKDEGFVPFFGDEELPSPNNYGYEGLLPWEPLQDGDKLIYTESDTKKRRTCFICRGVPETFPFDPVARKEVSEVAWHDLNSLPKHTYAVLPFLGQLRRWIKRDNRKRGREDYADAGGREKRANSRAASRSNSRSKNQTPGPRSDTPSSRKGSAPKQRSSPQKNNNRDRSRGKQKPRSDSKEVEDDDPLVQSALASPGESNRWTEEEMFATNERILGRKVTYDGNPHEFAEKGFGIVGEGAGRVDPHAFRVVGGNFMNSNDTNISAPPDVSALQPLAARVRSGSRGSSGAGEDDDDDGLVPFFSEENAIGSLMPSMGAMDVSHDGNDEAPQAVLSAGSIQSNSKGMALLSRLRLGGGGDEERAGRDAVESKQMTTKQQKSTKSKDTIPLEGKSDENQDWFLTDNEITARSQKEKLCLTLDAASPSLELASSQNSETRGVDQDEHLTWMKQWASNLPRAPATKEFGDFHFDVNTIMSAMTIQT</sequence>
<keyword evidence="8" id="KW-0464">Manganese</keyword>
<feature type="region of interest" description="Disordered" evidence="9">
    <location>
        <begin position="327"/>
        <end position="426"/>
    </location>
</feature>
<gene>
    <name evidence="11" type="ORF">THAPSDRAFT_22284</name>
</gene>
<evidence type="ECO:0000256" key="8">
    <source>
        <dbReference type="ARBA" id="ARBA00023211"/>
    </source>
</evidence>
<dbReference type="Pfam" id="PF00293">
    <property type="entry name" value="NUDIX"/>
    <property type="match status" value="1"/>
</dbReference>
<dbReference type="SMART" id="SM01125">
    <property type="entry name" value="DCP2"/>
    <property type="match status" value="1"/>
</dbReference>
<dbReference type="InterPro" id="IPR015797">
    <property type="entry name" value="NUDIX_hydrolase-like_dom_sf"/>
</dbReference>
<feature type="compositionally biased region" description="Basic and acidic residues" evidence="9">
    <location>
        <begin position="580"/>
        <end position="590"/>
    </location>
</feature>
<dbReference type="InterPro" id="IPR007722">
    <property type="entry name" value="DCP2_BoxA"/>
</dbReference>
<feature type="compositionally biased region" description="Low complexity" evidence="9">
    <location>
        <begin position="346"/>
        <end position="358"/>
    </location>
</feature>
<feature type="region of interest" description="Disordered" evidence="9">
    <location>
        <begin position="575"/>
        <end position="616"/>
    </location>
</feature>
<dbReference type="InterPro" id="IPR020084">
    <property type="entry name" value="NUDIX_hydrolase_CS"/>
</dbReference>
<dbReference type="InParanoid" id="B8BZG2"/>
<dbReference type="InterPro" id="IPR000086">
    <property type="entry name" value="NUDIX_hydrolase_dom"/>
</dbReference>